<dbReference type="GO" id="GO:0005737">
    <property type="term" value="C:cytoplasm"/>
    <property type="evidence" value="ECO:0007669"/>
    <property type="project" value="UniProtKB-SubCell"/>
</dbReference>
<dbReference type="PANTHER" id="PTHR11586">
    <property type="entry name" value="TRNA-AMINOACYLATION COFACTOR ARC1 FAMILY MEMBER"/>
    <property type="match status" value="1"/>
</dbReference>
<dbReference type="InterPro" id="IPR012340">
    <property type="entry name" value="NA-bd_OB-fold"/>
</dbReference>
<dbReference type="AlphaFoldDB" id="A0A6J2VD86"/>
<dbReference type="InterPro" id="IPR051270">
    <property type="entry name" value="Tyrosine-tRNA_ligase_regulator"/>
</dbReference>
<proteinExistence type="predicted"/>
<evidence type="ECO:0000313" key="11">
    <source>
        <dbReference type="RefSeq" id="XP_030630800.1"/>
    </source>
</evidence>
<dbReference type="GO" id="GO:0000049">
    <property type="term" value="F:tRNA binding"/>
    <property type="evidence" value="ECO:0007669"/>
    <property type="project" value="UniProtKB-UniRule"/>
</dbReference>
<dbReference type="SUPFAM" id="SSF50249">
    <property type="entry name" value="Nucleic acid-binding proteins"/>
    <property type="match status" value="1"/>
</dbReference>
<evidence type="ECO:0000256" key="7">
    <source>
        <dbReference type="SAM" id="Coils"/>
    </source>
</evidence>
<accession>A0A6J2VD86</accession>
<dbReference type="GO" id="GO:0006412">
    <property type="term" value="P:translation"/>
    <property type="evidence" value="ECO:0007669"/>
    <property type="project" value="UniProtKB-KW"/>
</dbReference>
<keyword evidence="7" id="KW-0175">Coiled coil</keyword>
<name>A0A6J2VD86_CHACN</name>
<keyword evidence="2" id="KW-0963">Cytoplasm</keyword>
<dbReference type="Proteomes" id="UP000504632">
    <property type="component" value="Chromosome 5"/>
</dbReference>
<evidence type="ECO:0000256" key="6">
    <source>
        <dbReference type="PROSITE-ProRule" id="PRU00209"/>
    </source>
</evidence>
<dbReference type="CTD" id="494049"/>
<evidence type="ECO:0000256" key="1">
    <source>
        <dbReference type="ARBA" id="ARBA00004496"/>
    </source>
</evidence>
<dbReference type="PANTHER" id="PTHR11586:SF42">
    <property type="entry name" value="AMINOACYL TRNA SYNTHASE COMPLEX-INTERACTING MULTIFUNCTIONAL PROTEIN 1"/>
    <property type="match status" value="1"/>
</dbReference>
<dbReference type="RefSeq" id="XP_030630800.1">
    <property type="nucleotide sequence ID" value="XM_030774940.1"/>
</dbReference>
<keyword evidence="4 6" id="KW-0694">RNA-binding</keyword>
<organism evidence="10 11">
    <name type="scientific">Chanos chanos</name>
    <name type="common">Milkfish</name>
    <name type="synonym">Mugil chanos</name>
    <dbReference type="NCBI Taxonomy" id="29144"/>
    <lineage>
        <taxon>Eukaryota</taxon>
        <taxon>Metazoa</taxon>
        <taxon>Chordata</taxon>
        <taxon>Craniata</taxon>
        <taxon>Vertebrata</taxon>
        <taxon>Euteleostomi</taxon>
        <taxon>Actinopterygii</taxon>
        <taxon>Neopterygii</taxon>
        <taxon>Teleostei</taxon>
        <taxon>Ostariophysi</taxon>
        <taxon>Gonorynchiformes</taxon>
        <taxon>Chanidae</taxon>
        <taxon>Chanos</taxon>
    </lineage>
</organism>
<dbReference type="InterPro" id="IPR002547">
    <property type="entry name" value="tRNA-bd_dom"/>
</dbReference>
<dbReference type="CDD" id="cd02799">
    <property type="entry name" value="tRNA_bind_EMAP-II_like"/>
    <property type="match status" value="1"/>
</dbReference>
<evidence type="ECO:0000256" key="4">
    <source>
        <dbReference type="ARBA" id="ARBA00022884"/>
    </source>
</evidence>
<gene>
    <name evidence="11" type="primary">aimp1b</name>
</gene>
<evidence type="ECO:0000313" key="10">
    <source>
        <dbReference type="Proteomes" id="UP000504632"/>
    </source>
</evidence>
<evidence type="ECO:0000256" key="2">
    <source>
        <dbReference type="ARBA" id="ARBA00022490"/>
    </source>
</evidence>
<protein>
    <submittedName>
        <fullName evidence="11">Aminoacyl tRNA synthase complex-interacting multifunctional protein 1</fullName>
    </submittedName>
</protein>
<sequence>MEYFKQQVLLLREKALLQASVREEKKLLVENAKLKKDIDDLKKLLQDTQRRKAGGRREPGTVARPDLGASALETDSGVDVSRLDLRVGRILSVRCHLDAESLCVQEVDLGETTSRMVVSGLVKHLTPEQMHDRLTVLLCNVRPVKVRGVLSQARILCAFSQDDLEPLEPPTGAQPGDRVTFQGYPGDPDRELNPKRRVWERLQSDLRTDTKGVATYRGVAFEVRGKGLCRAPSISHGGIK</sequence>
<dbReference type="GeneID" id="115812460"/>
<dbReference type="Gene3D" id="2.40.50.140">
    <property type="entry name" value="Nucleic acid-binding proteins"/>
    <property type="match status" value="1"/>
</dbReference>
<dbReference type="Pfam" id="PF01588">
    <property type="entry name" value="tRNA_bind"/>
    <property type="match status" value="1"/>
</dbReference>
<keyword evidence="5" id="KW-0648">Protein biosynthesis</keyword>
<evidence type="ECO:0000256" key="5">
    <source>
        <dbReference type="ARBA" id="ARBA00022917"/>
    </source>
</evidence>
<evidence type="ECO:0000256" key="3">
    <source>
        <dbReference type="ARBA" id="ARBA00022555"/>
    </source>
</evidence>
<feature type="region of interest" description="Disordered" evidence="8">
    <location>
        <begin position="166"/>
        <end position="193"/>
    </location>
</feature>
<reference evidence="11" key="1">
    <citation type="submission" date="2025-08" db="UniProtKB">
        <authorList>
            <consortium name="RefSeq"/>
        </authorList>
    </citation>
    <scope>IDENTIFICATION</scope>
</reference>
<feature type="coiled-coil region" evidence="7">
    <location>
        <begin position="24"/>
        <end position="58"/>
    </location>
</feature>
<keyword evidence="10" id="KW-1185">Reference proteome</keyword>
<feature type="domain" description="TRNA-binding" evidence="9">
    <location>
        <begin position="79"/>
        <end position="180"/>
    </location>
</feature>
<dbReference type="PROSITE" id="PS50886">
    <property type="entry name" value="TRBD"/>
    <property type="match status" value="1"/>
</dbReference>
<keyword evidence="3 6" id="KW-0820">tRNA-binding</keyword>
<evidence type="ECO:0000256" key="8">
    <source>
        <dbReference type="SAM" id="MobiDB-lite"/>
    </source>
</evidence>
<evidence type="ECO:0000259" key="9">
    <source>
        <dbReference type="PROSITE" id="PS50886"/>
    </source>
</evidence>
<comment type="subcellular location">
    <subcellularLocation>
        <location evidence="1">Cytoplasm</location>
    </subcellularLocation>
</comment>
<dbReference type="OrthoDB" id="197206at2759"/>
<dbReference type="FunFam" id="2.40.50.140:FF:000047">
    <property type="entry name" value="tyrosine--tRNA ligase, cytoplasmic isoform X2"/>
    <property type="match status" value="1"/>
</dbReference>
<dbReference type="InParanoid" id="A0A6J2VD86"/>